<proteinExistence type="predicted"/>
<organism evidence="1 2">
    <name type="scientific">Orbilia oligospora</name>
    <name type="common">Nematode-trapping fungus</name>
    <name type="synonym">Arthrobotrys oligospora</name>
    <dbReference type="NCBI Taxonomy" id="2813651"/>
    <lineage>
        <taxon>Eukaryota</taxon>
        <taxon>Fungi</taxon>
        <taxon>Dikarya</taxon>
        <taxon>Ascomycota</taxon>
        <taxon>Pezizomycotina</taxon>
        <taxon>Orbiliomycetes</taxon>
        <taxon>Orbiliales</taxon>
        <taxon>Orbiliaceae</taxon>
        <taxon>Orbilia</taxon>
    </lineage>
</organism>
<evidence type="ECO:0000313" key="2">
    <source>
        <dbReference type="Proteomes" id="UP000297595"/>
    </source>
</evidence>
<dbReference type="AlphaFoldDB" id="A0A7C8KEZ6"/>
<comment type="caution">
    <text evidence="1">The sequence shown here is derived from an EMBL/GenBank/DDBJ whole genome shotgun (WGS) entry which is preliminary data.</text>
</comment>
<dbReference type="Proteomes" id="UP000297595">
    <property type="component" value="Unassembled WGS sequence"/>
</dbReference>
<evidence type="ECO:0000313" key="1">
    <source>
        <dbReference type="EMBL" id="TGJ72496.1"/>
    </source>
</evidence>
<gene>
    <name evidence="1" type="ORF">EYR41_004386</name>
</gene>
<accession>A0A7C8KEZ6</accession>
<sequence>MHRVGLLEFQPKDAHVLTVNDPATLTSHGMQGPAQRSKKPDEIEGLKVDIVNRAQSRLCPFPVDVSQAIVRPARQAIIMRQSSDISVPKILGSLSRIKLANPASPDAIC</sequence>
<name>A0A7C8KEZ6_ORBOL</name>
<protein>
    <submittedName>
        <fullName evidence="1">Uncharacterized protein</fullName>
    </submittedName>
</protein>
<dbReference type="EMBL" id="SOZJ01000002">
    <property type="protein sequence ID" value="TGJ72496.1"/>
    <property type="molecule type" value="Genomic_DNA"/>
</dbReference>
<reference evidence="1 2" key="1">
    <citation type="submission" date="2019-03" db="EMBL/GenBank/DDBJ databases">
        <title>Nematode-trapping fungi genome.</title>
        <authorList>
            <person name="Vidal-Diez De Ulzurrun G."/>
        </authorList>
    </citation>
    <scope>NUCLEOTIDE SEQUENCE [LARGE SCALE GENOMIC DNA]</scope>
    <source>
        <strain evidence="1 2">TWF154</strain>
    </source>
</reference>